<dbReference type="RefSeq" id="WP_347437055.1">
    <property type="nucleotide sequence ID" value="NZ_CP089291.1"/>
</dbReference>
<dbReference type="Proteomes" id="UP000830167">
    <property type="component" value="Chromosome"/>
</dbReference>
<keyword evidence="3" id="KW-1185">Reference proteome</keyword>
<dbReference type="InterPro" id="IPR036010">
    <property type="entry name" value="2Fe-2S_ferredoxin-like_sf"/>
</dbReference>
<dbReference type="SUPFAM" id="SSF54292">
    <property type="entry name" value="2Fe-2S ferredoxin-like"/>
    <property type="match status" value="1"/>
</dbReference>
<dbReference type="CDD" id="cd00207">
    <property type="entry name" value="fer2"/>
    <property type="match status" value="1"/>
</dbReference>
<evidence type="ECO:0000313" key="2">
    <source>
        <dbReference type="EMBL" id="UOF90361.1"/>
    </source>
</evidence>
<dbReference type="InterPro" id="IPR001041">
    <property type="entry name" value="2Fe-2S_ferredoxin-type"/>
</dbReference>
<name>A0ABY4CLL9_9BACL</name>
<dbReference type="PROSITE" id="PS00197">
    <property type="entry name" value="2FE2S_FER_1"/>
    <property type="match status" value="1"/>
</dbReference>
<sequence length="113" mass="12795">MARIHFSCSNRSIEIEDGKETNILRTSIRYEGGIPYRCGGGLCGTCKIYIEEGAENLSAIKKAEIARLGEDVYNGYRLACQTFAKGDVEVSWDSNITVKYSQKLKEYWERKAE</sequence>
<evidence type="ECO:0000259" key="1">
    <source>
        <dbReference type="PROSITE" id="PS51085"/>
    </source>
</evidence>
<organism evidence="2 3">
    <name type="scientific">Fodinisporobacter ferrooxydans</name>
    <dbReference type="NCBI Taxonomy" id="2901836"/>
    <lineage>
        <taxon>Bacteria</taxon>
        <taxon>Bacillati</taxon>
        <taxon>Bacillota</taxon>
        <taxon>Bacilli</taxon>
        <taxon>Bacillales</taxon>
        <taxon>Alicyclobacillaceae</taxon>
        <taxon>Fodinisporobacter</taxon>
    </lineage>
</organism>
<gene>
    <name evidence="2" type="ORF">LSG31_21295</name>
</gene>
<accession>A0ABY4CLL9</accession>
<evidence type="ECO:0000313" key="3">
    <source>
        <dbReference type="Proteomes" id="UP000830167"/>
    </source>
</evidence>
<feature type="domain" description="2Fe-2S ferredoxin-type" evidence="1">
    <location>
        <begin position="2"/>
        <end position="96"/>
    </location>
</feature>
<dbReference type="Gene3D" id="3.10.20.30">
    <property type="match status" value="1"/>
</dbReference>
<dbReference type="InterPro" id="IPR012675">
    <property type="entry name" value="Beta-grasp_dom_sf"/>
</dbReference>
<reference evidence="2" key="1">
    <citation type="submission" date="2021-12" db="EMBL/GenBank/DDBJ databases">
        <title>Alicyclobacillaceae gen. nov., sp. nov., isolated from chalcocite enrichment system.</title>
        <authorList>
            <person name="Jiang Z."/>
        </authorList>
    </citation>
    <scope>NUCLEOTIDE SEQUENCE</scope>
    <source>
        <strain evidence="2">MYW30-H2</strain>
    </source>
</reference>
<dbReference type="Pfam" id="PF00111">
    <property type="entry name" value="Fer2"/>
    <property type="match status" value="1"/>
</dbReference>
<protein>
    <submittedName>
        <fullName evidence="2">(2Fe-2S)-binding protein</fullName>
    </submittedName>
</protein>
<dbReference type="InterPro" id="IPR006058">
    <property type="entry name" value="2Fe2S_fd_BS"/>
</dbReference>
<dbReference type="EMBL" id="CP089291">
    <property type="protein sequence ID" value="UOF90361.1"/>
    <property type="molecule type" value="Genomic_DNA"/>
</dbReference>
<dbReference type="PROSITE" id="PS51085">
    <property type="entry name" value="2FE2S_FER_2"/>
    <property type="match status" value="1"/>
</dbReference>
<proteinExistence type="predicted"/>